<dbReference type="InterPro" id="IPR038718">
    <property type="entry name" value="SNF2-like_sf"/>
</dbReference>
<dbReference type="InterPro" id="IPR000330">
    <property type="entry name" value="SNF2_N"/>
</dbReference>
<dbReference type="OrthoDB" id="9760715at2"/>
<dbReference type="CDD" id="cd18012">
    <property type="entry name" value="DEXQc_arch_SWI2_SNF2"/>
    <property type="match status" value="1"/>
</dbReference>
<dbReference type="InterPro" id="IPR013663">
    <property type="entry name" value="Helicase_SWF/SNF/SWI_bac"/>
</dbReference>
<dbReference type="PANTHER" id="PTHR10799">
    <property type="entry name" value="SNF2/RAD54 HELICASE FAMILY"/>
    <property type="match status" value="1"/>
</dbReference>
<feature type="domain" description="Helicase ATP-binding" evidence="4">
    <location>
        <begin position="665"/>
        <end position="824"/>
    </location>
</feature>
<keyword evidence="2" id="KW-0863">Zinc-finger</keyword>
<evidence type="ECO:0000259" key="3">
    <source>
        <dbReference type="PROSITE" id="PS50966"/>
    </source>
</evidence>
<feature type="domain" description="Helicase C-terminal" evidence="5">
    <location>
        <begin position="948"/>
        <end position="1103"/>
    </location>
</feature>
<evidence type="ECO:0000313" key="6">
    <source>
        <dbReference type="EMBL" id="SDL16913.1"/>
    </source>
</evidence>
<dbReference type="Pfam" id="PF08455">
    <property type="entry name" value="SNF2_assoc"/>
    <property type="match status" value="1"/>
</dbReference>
<organism evidence="6 7">
    <name type="scientific">Siphonobacter aquaeclarae</name>
    <dbReference type="NCBI Taxonomy" id="563176"/>
    <lineage>
        <taxon>Bacteria</taxon>
        <taxon>Pseudomonadati</taxon>
        <taxon>Bacteroidota</taxon>
        <taxon>Cytophagia</taxon>
        <taxon>Cytophagales</taxon>
        <taxon>Cytophagaceae</taxon>
        <taxon>Siphonobacter</taxon>
    </lineage>
</organism>
<dbReference type="GO" id="GO:0008270">
    <property type="term" value="F:zinc ion binding"/>
    <property type="evidence" value="ECO:0007669"/>
    <property type="project" value="UniProtKB-KW"/>
</dbReference>
<proteinExistence type="predicted"/>
<keyword evidence="7" id="KW-1185">Reference proteome</keyword>
<dbReference type="PROSITE" id="PS50966">
    <property type="entry name" value="ZF_SWIM"/>
    <property type="match status" value="1"/>
</dbReference>
<dbReference type="AlphaFoldDB" id="A0A1G9HWG7"/>
<dbReference type="Pfam" id="PF00176">
    <property type="entry name" value="SNF2-rel_dom"/>
    <property type="match status" value="1"/>
</dbReference>
<evidence type="ECO:0000256" key="1">
    <source>
        <dbReference type="ARBA" id="ARBA00022801"/>
    </source>
</evidence>
<dbReference type="GO" id="GO:0016787">
    <property type="term" value="F:hydrolase activity"/>
    <property type="evidence" value="ECO:0007669"/>
    <property type="project" value="UniProtKB-KW"/>
</dbReference>
<protein>
    <submittedName>
        <fullName evidence="6">Superfamily II DNA or RNA helicase, SNF2 family</fullName>
    </submittedName>
</protein>
<accession>A0A1G9HWG7</accession>
<dbReference type="PROSITE" id="PS51194">
    <property type="entry name" value="HELICASE_CTER"/>
    <property type="match status" value="1"/>
</dbReference>
<evidence type="ECO:0000259" key="4">
    <source>
        <dbReference type="PROSITE" id="PS51192"/>
    </source>
</evidence>
<keyword evidence="1" id="KW-0378">Hydrolase</keyword>
<dbReference type="InterPro" id="IPR001650">
    <property type="entry name" value="Helicase_C-like"/>
</dbReference>
<dbReference type="InterPro" id="IPR007527">
    <property type="entry name" value="Znf_SWIM"/>
</dbReference>
<keyword evidence="2" id="KW-0479">Metal-binding</keyword>
<dbReference type="RefSeq" id="WP_093196651.1">
    <property type="nucleotide sequence ID" value="NZ_FNGS01000001.1"/>
</dbReference>
<dbReference type="InterPro" id="IPR049730">
    <property type="entry name" value="SNF2/RAD54-like_C"/>
</dbReference>
<dbReference type="Gene3D" id="3.40.50.10810">
    <property type="entry name" value="Tandem AAA-ATPase domain"/>
    <property type="match status" value="1"/>
</dbReference>
<dbReference type="Proteomes" id="UP000198901">
    <property type="component" value="Unassembled WGS sequence"/>
</dbReference>
<evidence type="ECO:0000259" key="5">
    <source>
        <dbReference type="PROSITE" id="PS51194"/>
    </source>
</evidence>
<dbReference type="STRING" id="563176.SAMN04488090_0223"/>
<dbReference type="GO" id="GO:0004386">
    <property type="term" value="F:helicase activity"/>
    <property type="evidence" value="ECO:0007669"/>
    <property type="project" value="UniProtKB-KW"/>
</dbReference>
<dbReference type="SUPFAM" id="SSF52540">
    <property type="entry name" value="P-loop containing nucleoside triphosphate hydrolases"/>
    <property type="match status" value="2"/>
</dbReference>
<keyword evidence="6" id="KW-0347">Helicase</keyword>
<dbReference type="EMBL" id="FNGS01000001">
    <property type="protein sequence ID" value="SDL16913.1"/>
    <property type="molecule type" value="Genomic_DNA"/>
</dbReference>
<dbReference type="GO" id="GO:0005524">
    <property type="term" value="F:ATP binding"/>
    <property type="evidence" value="ECO:0007669"/>
    <property type="project" value="InterPro"/>
</dbReference>
<reference evidence="6 7" key="1">
    <citation type="submission" date="2016-10" db="EMBL/GenBank/DDBJ databases">
        <authorList>
            <person name="de Groot N.N."/>
        </authorList>
    </citation>
    <scope>NUCLEOTIDE SEQUENCE [LARGE SCALE GENOMIC DNA]</scope>
    <source>
        <strain evidence="6 7">DSM 21668</strain>
    </source>
</reference>
<evidence type="ECO:0000313" key="7">
    <source>
        <dbReference type="Proteomes" id="UP000198901"/>
    </source>
</evidence>
<keyword evidence="2" id="KW-0862">Zinc</keyword>
<name>A0A1G9HWG7_9BACT</name>
<gene>
    <name evidence="6" type="ORF">SAMN04488090_0223</name>
</gene>
<keyword evidence="6" id="KW-0547">Nucleotide-binding</keyword>
<keyword evidence="6" id="KW-0067">ATP-binding</keyword>
<dbReference type="InterPro" id="IPR014001">
    <property type="entry name" value="Helicase_ATP-bd"/>
</dbReference>
<dbReference type="CDD" id="cd18793">
    <property type="entry name" value="SF2_C_SNF"/>
    <property type="match status" value="1"/>
</dbReference>
<feature type="domain" description="SWIM-type" evidence="3">
    <location>
        <begin position="63"/>
        <end position="100"/>
    </location>
</feature>
<dbReference type="PROSITE" id="PS51192">
    <property type="entry name" value="HELICASE_ATP_BIND_1"/>
    <property type="match status" value="1"/>
</dbReference>
<dbReference type="SMART" id="SM00487">
    <property type="entry name" value="DEXDc"/>
    <property type="match status" value="1"/>
</dbReference>
<dbReference type="Pfam" id="PF00271">
    <property type="entry name" value="Helicase_C"/>
    <property type="match status" value="1"/>
</dbReference>
<evidence type="ECO:0000256" key="2">
    <source>
        <dbReference type="PROSITE-ProRule" id="PRU00325"/>
    </source>
</evidence>
<dbReference type="Gene3D" id="3.40.50.300">
    <property type="entry name" value="P-loop containing nucleotide triphosphate hydrolases"/>
    <property type="match status" value="1"/>
</dbReference>
<dbReference type="InterPro" id="IPR027417">
    <property type="entry name" value="P-loop_NTPase"/>
</dbReference>
<sequence>MAPGAVALDHFFRLKDFLFTPGQEAAIARLTEGGWYPEGYQRIIPVLLEVDRGVFTAEEDPFPEVVVTREDRILTLTCPCETMQPSRLCRHQSLVLNALANRREFHVFFDQEKRYLTLRDVAADYGLEDEPDLDRFFGLEYNQRSLRAFPLNRALIPVTRESLQRLGGIPEKPAVPVTGEEQLLVVLRPHKYYGYLCVELYRAPMARNGKPRNPLTAVSPLDQLWTTEEPAAIKFFSGIQIFQQKKENTEANESELSALRAIIRNPDHYPFFLCGSTDKVTATALKPVFLRALPQDIHLHVEQQGTFFGLSGDLKMGHERYPLQDMVLRLTYFLEKDETLYLVDNLRVLGILDLFRKRGEELLIHHTRYETFRKEWLDKLADHIRVDYRYLPEATAEQLQAMQQQKIIYLSDEGKYVNLTPVMRYGTVEIPIRSKRPIYSVDELGREFSVHRDEEAEVAFMALLTRQHPDFDEQQYNDWLFFYLVRHEFLDDNWFLETFADWRANGVTILGFNQLRDNRKNGEKVSISLKVHSGINWFNILFNVRFGKARASLKQLYKAVRNKNKYVELDDGTQGLLPAEWLDKFAAYFNSGEIVDEQTLQTSRINFSAIDQLYDPEMLDEQARADMAVYREKLSGFEYVKETEVPAELQATLRPYQKFGLDWLNFLDEFGFGGCLADDMGLGKSIQILAFLLAQRRKNRLNTNLLVVPTSLLKNWENEAAKFAPDLKIHVLYGADRERNTRSFESYEIILTTYGTLVTDVSYLKNFTFNYIVLDESQNIKNPESQRHKAARLLKARNRIVVTGTPIENNTFDLFGQLSFACPGLLGSKQYFKDIYAAPIDRFKDRRRAAELQNKVRPFILRRTKNQVAGELPEKTEMVLFCEMGTEQKKIYDAYEKEFRDFVAATTGDDLKKTPMNVLKGLLRLRQICNSPLLPSTTDKLAGDASAKIDILLEQILEKSPRHKILVFSQFVTMLELIRKELDAREIGYSWLTGASRNRGAIVQEFQEDPDKRVFLLSLKAGGTGLNLTEADYVYLVDPWWNPAVENQAIDRVHRIGQDKHVIAVRLITPGTVEEKMMKLQATKKDLATDLIQSGSSFFDKLSKADLLSLLS</sequence>
<dbReference type="SMART" id="SM00490">
    <property type="entry name" value="HELICc"/>
    <property type="match status" value="1"/>
</dbReference>